<protein>
    <submittedName>
        <fullName evidence="1">Uncharacterized protein</fullName>
    </submittedName>
</protein>
<comment type="caution">
    <text evidence="1">The sequence shown here is derived from an EMBL/GenBank/DDBJ whole genome shotgun (WGS) entry which is preliminary data.</text>
</comment>
<organism evidence="1 2">
    <name type="scientific">Nephila pilipes</name>
    <name type="common">Giant wood spider</name>
    <name type="synonym">Nephila maculata</name>
    <dbReference type="NCBI Taxonomy" id="299642"/>
    <lineage>
        <taxon>Eukaryota</taxon>
        <taxon>Metazoa</taxon>
        <taxon>Ecdysozoa</taxon>
        <taxon>Arthropoda</taxon>
        <taxon>Chelicerata</taxon>
        <taxon>Arachnida</taxon>
        <taxon>Araneae</taxon>
        <taxon>Araneomorphae</taxon>
        <taxon>Entelegynae</taxon>
        <taxon>Araneoidea</taxon>
        <taxon>Nephilidae</taxon>
        <taxon>Nephila</taxon>
    </lineage>
</organism>
<keyword evidence="2" id="KW-1185">Reference proteome</keyword>
<reference evidence="1" key="1">
    <citation type="submission" date="2020-08" db="EMBL/GenBank/DDBJ databases">
        <title>Multicomponent nature underlies the extraordinary mechanical properties of spider dragline silk.</title>
        <authorList>
            <person name="Kono N."/>
            <person name="Nakamura H."/>
            <person name="Mori M."/>
            <person name="Yoshida Y."/>
            <person name="Ohtoshi R."/>
            <person name="Malay A.D."/>
            <person name="Moran D.A.P."/>
            <person name="Tomita M."/>
            <person name="Numata K."/>
            <person name="Arakawa K."/>
        </authorList>
    </citation>
    <scope>NUCLEOTIDE SEQUENCE</scope>
</reference>
<dbReference type="EMBL" id="BMAW01027979">
    <property type="protein sequence ID" value="GFU05006.1"/>
    <property type="molecule type" value="Genomic_DNA"/>
</dbReference>
<evidence type="ECO:0000313" key="1">
    <source>
        <dbReference type="EMBL" id="GFU05006.1"/>
    </source>
</evidence>
<evidence type="ECO:0000313" key="2">
    <source>
        <dbReference type="Proteomes" id="UP000887013"/>
    </source>
</evidence>
<dbReference type="Proteomes" id="UP000887013">
    <property type="component" value="Unassembled WGS sequence"/>
</dbReference>
<proteinExistence type="predicted"/>
<accession>A0A8X6UD13</accession>
<sequence length="88" mass="10236">MDQYSNDEFIGIHPVSLCTCAFSVYRIGMLRIQLVDVWAEGYMKMMATEVRQHLVVTFDHHWIGRDDSFSWSTRLTHLSCLHSSAEVK</sequence>
<name>A0A8X6UD13_NEPPI</name>
<gene>
    <name evidence="1" type="ORF">NPIL_501391</name>
</gene>
<dbReference type="AlphaFoldDB" id="A0A8X6UD13"/>